<gene>
    <name evidence="8" type="ORF">ACFQ3U_01690</name>
</gene>
<evidence type="ECO:0000259" key="7">
    <source>
        <dbReference type="PROSITE" id="PS50929"/>
    </source>
</evidence>
<dbReference type="RefSeq" id="WP_343958961.1">
    <property type="nucleotide sequence ID" value="NZ_BAAAKZ010000003.1"/>
</dbReference>
<proteinExistence type="predicted"/>
<dbReference type="EMBL" id="JBHTLY010000001">
    <property type="protein sequence ID" value="MFD1200607.1"/>
    <property type="molecule type" value="Genomic_DNA"/>
</dbReference>
<keyword evidence="9" id="KW-1185">Reference proteome</keyword>
<feature type="transmembrane region" description="Helical" evidence="6">
    <location>
        <begin position="73"/>
        <end position="93"/>
    </location>
</feature>
<dbReference type="PANTHER" id="PTHR43394">
    <property type="entry name" value="ATP-DEPENDENT PERMEASE MDL1, MITOCHONDRIAL"/>
    <property type="match status" value="1"/>
</dbReference>
<dbReference type="Proteomes" id="UP001597181">
    <property type="component" value="Unassembled WGS sequence"/>
</dbReference>
<evidence type="ECO:0000313" key="9">
    <source>
        <dbReference type="Proteomes" id="UP001597181"/>
    </source>
</evidence>
<dbReference type="Gene3D" id="1.20.1560.10">
    <property type="entry name" value="ABC transporter type 1, transmembrane domain"/>
    <property type="match status" value="1"/>
</dbReference>
<evidence type="ECO:0000256" key="2">
    <source>
        <dbReference type="ARBA" id="ARBA00022692"/>
    </source>
</evidence>
<evidence type="ECO:0000256" key="5">
    <source>
        <dbReference type="SAM" id="MobiDB-lite"/>
    </source>
</evidence>
<evidence type="ECO:0000256" key="4">
    <source>
        <dbReference type="ARBA" id="ARBA00023136"/>
    </source>
</evidence>
<keyword evidence="4 6" id="KW-0472">Membrane</keyword>
<feature type="domain" description="ABC transmembrane type-1" evidence="7">
    <location>
        <begin position="74"/>
        <end position="302"/>
    </location>
</feature>
<feature type="compositionally biased region" description="Low complexity" evidence="5">
    <location>
        <begin position="16"/>
        <end position="26"/>
    </location>
</feature>
<feature type="transmembrane region" description="Helical" evidence="6">
    <location>
        <begin position="211"/>
        <end position="229"/>
    </location>
</feature>
<organism evidence="8 9">
    <name type="scientific">Leucobacter albus</name>
    <dbReference type="NCBI Taxonomy" id="272210"/>
    <lineage>
        <taxon>Bacteria</taxon>
        <taxon>Bacillati</taxon>
        <taxon>Actinomycetota</taxon>
        <taxon>Actinomycetes</taxon>
        <taxon>Micrococcales</taxon>
        <taxon>Microbacteriaceae</taxon>
        <taxon>Leucobacter</taxon>
    </lineage>
</organism>
<keyword evidence="3 6" id="KW-1133">Transmembrane helix</keyword>
<feature type="region of interest" description="Disordered" evidence="5">
    <location>
        <begin position="1"/>
        <end position="26"/>
    </location>
</feature>
<evidence type="ECO:0000313" key="8">
    <source>
        <dbReference type="EMBL" id="MFD1200607.1"/>
    </source>
</evidence>
<keyword evidence="2 6" id="KW-0812">Transmembrane</keyword>
<dbReference type="PROSITE" id="PS50929">
    <property type="entry name" value="ABC_TM1F"/>
    <property type="match status" value="1"/>
</dbReference>
<evidence type="ECO:0000256" key="1">
    <source>
        <dbReference type="ARBA" id="ARBA00004651"/>
    </source>
</evidence>
<dbReference type="InterPro" id="IPR011527">
    <property type="entry name" value="ABC1_TM_dom"/>
</dbReference>
<comment type="subcellular location">
    <subcellularLocation>
        <location evidence="1">Cell membrane</location>
        <topology evidence="1">Multi-pass membrane protein</topology>
    </subcellularLocation>
</comment>
<dbReference type="InterPro" id="IPR039421">
    <property type="entry name" value="Type_1_exporter"/>
</dbReference>
<evidence type="ECO:0000256" key="3">
    <source>
        <dbReference type="ARBA" id="ARBA00022989"/>
    </source>
</evidence>
<name>A0ABW3TMH9_9MICO</name>
<comment type="caution">
    <text evidence="8">The sequence shown here is derived from an EMBL/GenBank/DDBJ whole genome shotgun (WGS) entry which is preliminary data.</text>
</comment>
<dbReference type="PANTHER" id="PTHR43394:SF1">
    <property type="entry name" value="ATP-BINDING CASSETTE SUB-FAMILY B MEMBER 10, MITOCHONDRIAL"/>
    <property type="match status" value="1"/>
</dbReference>
<evidence type="ECO:0000256" key="6">
    <source>
        <dbReference type="SAM" id="Phobius"/>
    </source>
</evidence>
<protein>
    <submittedName>
        <fullName evidence="8">ABC transporter ATP-binding protein</fullName>
    </submittedName>
</protein>
<dbReference type="Pfam" id="PF00664">
    <property type="entry name" value="ABC_membrane"/>
    <property type="match status" value="1"/>
</dbReference>
<dbReference type="SUPFAM" id="SSF90123">
    <property type="entry name" value="ABC transporter transmembrane region"/>
    <property type="match status" value="1"/>
</dbReference>
<dbReference type="CDD" id="cd18551">
    <property type="entry name" value="ABC_6TM_LmrA_like"/>
    <property type="match status" value="1"/>
</dbReference>
<reference evidence="9" key="1">
    <citation type="journal article" date="2019" name="Int. J. Syst. Evol. Microbiol.">
        <title>The Global Catalogue of Microorganisms (GCM) 10K type strain sequencing project: providing services to taxonomists for standard genome sequencing and annotation.</title>
        <authorList>
            <consortium name="The Broad Institute Genomics Platform"/>
            <consortium name="The Broad Institute Genome Sequencing Center for Infectious Disease"/>
            <person name="Wu L."/>
            <person name="Ma J."/>
        </authorList>
    </citation>
    <scope>NUCLEOTIDE SEQUENCE [LARGE SCALE GENOMIC DNA]</scope>
    <source>
        <strain evidence="9">CCUG 50213</strain>
    </source>
</reference>
<dbReference type="GO" id="GO:0005524">
    <property type="term" value="F:ATP binding"/>
    <property type="evidence" value="ECO:0007669"/>
    <property type="project" value="UniProtKB-KW"/>
</dbReference>
<feature type="transmembrane region" description="Helical" evidence="6">
    <location>
        <begin position="186"/>
        <end position="205"/>
    </location>
</feature>
<sequence>MTHPPANDPLREPLQDGAADAAGAAGAAGPADVAGAVNTPGVAEEASPRGSRGSFAAGIALLWSYSGPHLPKIALALLLGLIGTATLLATPLVTKWVLDSLESGLDLARPVTLLVGFLVVGTAASLMQVVLLGRLAERIVFTARETLIRRFFRAKLEQVQRFRTGELVTRVTSDTVLLREAATSSLVGLVNGLVSLIGTIALMAFLDWPLLATTLIALAVVGALFAVFVPQIGRANRSTQAAIGELGGTLETGIRALRTVKASRAETREIGRVVGRAREAERHSVRAVWYGALSWSIAGGGM</sequence>
<accession>A0ABW3TMH9</accession>
<dbReference type="InterPro" id="IPR036640">
    <property type="entry name" value="ABC1_TM_sf"/>
</dbReference>
<feature type="transmembrane region" description="Helical" evidence="6">
    <location>
        <begin position="113"/>
        <end position="132"/>
    </location>
</feature>
<keyword evidence="8" id="KW-0547">Nucleotide-binding</keyword>
<keyword evidence="8" id="KW-0067">ATP-binding</keyword>